<reference evidence="2 4" key="1">
    <citation type="journal article" date="2020" name="Stud. Mycol.">
        <title>101 Dothideomycetes genomes: a test case for predicting lifestyles and emergence of pathogens.</title>
        <authorList>
            <person name="Haridas S."/>
            <person name="Albert R."/>
            <person name="Binder M."/>
            <person name="Bloem J."/>
            <person name="Labutti K."/>
            <person name="Salamov A."/>
            <person name="Andreopoulos B."/>
            <person name="Baker S."/>
            <person name="Barry K."/>
            <person name="Bills G."/>
            <person name="Bluhm B."/>
            <person name="Cannon C."/>
            <person name="Castanera R."/>
            <person name="Culley D."/>
            <person name="Daum C."/>
            <person name="Ezra D."/>
            <person name="Gonzalez J."/>
            <person name="Henrissat B."/>
            <person name="Kuo A."/>
            <person name="Liang C."/>
            <person name="Lipzen A."/>
            <person name="Lutzoni F."/>
            <person name="Magnuson J."/>
            <person name="Mondo S."/>
            <person name="Nolan M."/>
            <person name="Ohm R."/>
            <person name="Pangilinan J."/>
            <person name="Park H.-J."/>
            <person name="Ramirez L."/>
            <person name="Alfaro M."/>
            <person name="Sun H."/>
            <person name="Tritt A."/>
            <person name="Yoshinaga Y."/>
            <person name="Zwiers L.-H."/>
            <person name="Turgeon B."/>
            <person name="Goodwin S."/>
            <person name="Spatafora J."/>
            <person name="Crous P."/>
            <person name="Grigoriev I."/>
        </authorList>
    </citation>
    <scope>NUCLEOTIDE SEQUENCE</scope>
    <source>
        <strain evidence="2 4">CBS 304.34</strain>
    </source>
</reference>
<reference evidence="4" key="3">
    <citation type="submission" date="2025-04" db="UniProtKB">
        <authorList>
            <consortium name="RefSeq"/>
        </authorList>
    </citation>
    <scope>IDENTIFICATION</scope>
    <source>
        <strain evidence="4">CBS 304.34</strain>
    </source>
</reference>
<dbReference type="RefSeq" id="XP_033584770.1">
    <property type="nucleotide sequence ID" value="XM_033726428.1"/>
</dbReference>
<dbReference type="EMBL" id="MU003692">
    <property type="protein sequence ID" value="KAF2817806.1"/>
    <property type="molecule type" value="Genomic_DNA"/>
</dbReference>
<evidence type="ECO:0000313" key="2">
    <source>
        <dbReference type="EMBL" id="KAF2817806.1"/>
    </source>
</evidence>
<dbReference type="PANTHER" id="PTHR47843">
    <property type="entry name" value="BTB DOMAIN-CONTAINING PROTEIN-RELATED"/>
    <property type="match status" value="1"/>
</dbReference>
<feature type="domain" description="BTB" evidence="1">
    <location>
        <begin position="15"/>
        <end position="91"/>
    </location>
</feature>
<organism evidence="2">
    <name type="scientific">Mytilinidion resinicola</name>
    <dbReference type="NCBI Taxonomy" id="574789"/>
    <lineage>
        <taxon>Eukaryota</taxon>
        <taxon>Fungi</taxon>
        <taxon>Dikarya</taxon>
        <taxon>Ascomycota</taxon>
        <taxon>Pezizomycotina</taxon>
        <taxon>Dothideomycetes</taxon>
        <taxon>Pleosporomycetidae</taxon>
        <taxon>Mytilinidiales</taxon>
        <taxon>Mytilinidiaceae</taxon>
        <taxon>Mytilinidion</taxon>
    </lineage>
</organism>
<dbReference type="InterPro" id="IPR000210">
    <property type="entry name" value="BTB/POZ_dom"/>
</dbReference>
<reference evidence="4" key="2">
    <citation type="submission" date="2020-04" db="EMBL/GenBank/DDBJ databases">
        <authorList>
            <consortium name="NCBI Genome Project"/>
        </authorList>
    </citation>
    <scope>NUCLEOTIDE SEQUENCE</scope>
    <source>
        <strain evidence="4">CBS 304.34</strain>
    </source>
</reference>
<dbReference type="GeneID" id="54467321"/>
<dbReference type="PROSITE" id="PS50097">
    <property type="entry name" value="BTB"/>
    <property type="match status" value="1"/>
</dbReference>
<evidence type="ECO:0000259" key="1">
    <source>
        <dbReference type="PROSITE" id="PS50097"/>
    </source>
</evidence>
<evidence type="ECO:0000313" key="4">
    <source>
        <dbReference type="RefSeq" id="XP_033584770.1"/>
    </source>
</evidence>
<proteinExistence type="predicted"/>
<dbReference type="SUPFAM" id="SSF54695">
    <property type="entry name" value="POZ domain"/>
    <property type="match status" value="1"/>
</dbReference>
<gene>
    <name evidence="2 4" type="ORF">BDZ99DRAFT_531062</name>
</gene>
<dbReference type="Proteomes" id="UP000504636">
    <property type="component" value="Unplaced"/>
</dbReference>
<name>A0A6A6Z9W5_9PEZI</name>
<sequence length="257" mass="29084">MLDYRKQFFPDAEFSDFVLRVHHPPIAVPGALFTDYKLHRVILCRQSQWFRQAFKGVFKNTSDVTEIREENSIYFNAMIQHMYEGSYALREAHNGDEKIRTIVTHIGIHKLAQKYQNDSLQAFSVQALAEFMAKLASSTKASNLSSAQQELERLDERIAIVTACERFYETVTAATTDTPVGRVIASAAWACDGLVMSQQFDKMLKERPTLAVDVLLGIKATKPSPEELNRRCEASILADLGRDSRPRKIRRGELGGL</sequence>
<keyword evidence="3" id="KW-1185">Reference proteome</keyword>
<dbReference type="InterPro" id="IPR011333">
    <property type="entry name" value="SKP1/BTB/POZ_sf"/>
</dbReference>
<dbReference type="Gene3D" id="3.30.710.10">
    <property type="entry name" value="Potassium Channel Kv1.1, Chain A"/>
    <property type="match status" value="1"/>
</dbReference>
<dbReference type="Pfam" id="PF00651">
    <property type="entry name" value="BTB"/>
    <property type="match status" value="1"/>
</dbReference>
<protein>
    <recommendedName>
        <fullName evidence="1">BTB domain-containing protein</fullName>
    </recommendedName>
</protein>
<accession>A0A6A6Z9W5</accession>
<dbReference type="AlphaFoldDB" id="A0A6A6Z9W5"/>
<dbReference type="OrthoDB" id="6359816at2759"/>
<evidence type="ECO:0000313" key="3">
    <source>
        <dbReference type="Proteomes" id="UP000504636"/>
    </source>
</evidence>